<gene>
    <name evidence="3" type="ORF">BJ993_000420</name>
</gene>
<keyword evidence="1" id="KW-0472">Membrane</keyword>
<dbReference type="InterPro" id="IPR028087">
    <property type="entry name" value="Tad_N"/>
</dbReference>
<feature type="transmembrane region" description="Helical" evidence="1">
    <location>
        <begin position="12"/>
        <end position="34"/>
    </location>
</feature>
<proteinExistence type="predicted"/>
<sequence>MPSRRRESGERGAAAVIMGVGLTLVLVLIAAFAVDIGMQRTARRDMQALADVVALDLARNLDGRTKSALGATMDAAMAKSLARNRDTIGDLPDLDWDLGTMQDGAFVSGAAGDVPTAVEVTADTSVDFAFGGVTGVASGDAGRRAVAESVESACFRLGSFIASLDSSQGTLLNPLLGGLLSSSLNLSLVSYKGLAAANVSLLDLVEVGGLGVGTVDELLELDNVSVGALFIAAAKVLDSQGKLVEANLLRAIPIGASTPHISIGDILDAAPTDAAALDAQVNVLDLVTGAALVANEGHAINIPNLGITLPGLVSTTTTLTVIESPRTKCGRKGTTNETAQVRLKLTGTIPAKNLNVSILGLANVGVALDQTQVSVDIDLGKAVAQLMAVTCNASGPDSIKVDLASAVVGGINVTASLGAHLNVTVPLLGSGGLLNQILSLLGLGSLLNPPEIKLDTGLTLTASSSGVSTFDKIVTVPLPGGYTTPVGSGSGIILGPTTATTSGTTKMTVVYGLFGTQTKAVLNADPLYSTVLNPILSGVASSLNPLVTALQSALITPLSKLLGLQLGGADVFAVPTPVCNGVRLVG</sequence>
<dbReference type="Proteomes" id="UP000562045">
    <property type="component" value="Unassembled WGS sequence"/>
</dbReference>
<dbReference type="RefSeq" id="WP_179647561.1">
    <property type="nucleotide sequence ID" value="NZ_JACBZM010000001.1"/>
</dbReference>
<name>A0A7Y9ZEE5_9ACTN</name>
<evidence type="ECO:0000313" key="3">
    <source>
        <dbReference type="EMBL" id="NYI43340.1"/>
    </source>
</evidence>
<keyword evidence="1" id="KW-0812">Transmembrane</keyword>
<accession>A0A7Y9ZEE5</accession>
<keyword evidence="1" id="KW-1133">Transmembrane helix</keyword>
<evidence type="ECO:0000313" key="4">
    <source>
        <dbReference type="Proteomes" id="UP000562045"/>
    </source>
</evidence>
<organism evidence="3 4">
    <name type="scientific">Nocardioides aromaticivorans</name>
    <dbReference type="NCBI Taxonomy" id="200618"/>
    <lineage>
        <taxon>Bacteria</taxon>
        <taxon>Bacillati</taxon>
        <taxon>Actinomycetota</taxon>
        <taxon>Actinomycetes</taxon>
        <taxon>Propionibacteriales</taxon>
        <taxon>Nocardioidaceae</taxon>
        <taxon>Nocardioides</taxon>
    </lineage>
</organism>
<dbReference type="Pfam" id="PF13400">
    <property type="entry name" value="Tad"/>
    <property type="match status" value="1"/>
</dbReference>
<feature type="domain" description="Putative Flp pilus-assembly TadG-like N-terminal" evidence="2">
    <location>
        <begin position="12"/>
        <end position="55"/>
    </location>
</feature>
<evidence type="ECO:0000259" key="2">
    <source>
        <dbReference type="Pfam" id="PF13400"/>
    </source>
</evidence>
<reference evidence="3 4" key="1">
    <citation type="submission" date="2020-07" db="EMBL/GenBank/DDBJ databases">
        <title>Sequencing the genomes of 1000 actinobacteria strains.</title>
        <authorList>
            <person name="Klenk H.-P."/>
        </authorList>
    </citation>
    <scope>NUCLEOTIDE SEQUENCE [LARGE SCALE GENOMIC DNA]</scope>
    <source>
        <strain evidence="3 4">DSM 15131</strain>
    </source>
</reference>
<comment type="caution">
    <text evidence="3">The sequence shown here is derived from an EMBL/GenBank/DDBJ whole genome shotgun (WGS) entry which is preliminary data.</text>
</comment>
<dbReference type="EMBL" id="JACBZM010000001">
    <property type="protein sequence ID" value="NYI43340.1"/>
    <property type="molecule type" value="Genomic_DNA"/>
</dbReference>
<dbReference type="AlphaFoldDB" id="A0A7Y9ZEE5"/>
<protein>
    <submittedName>
        <fullName evidence="3">Putative membrane protein</fullName>
    </submittedName>
</protein>
<evidence type="ECO:0000256" key="1">
    <source>
        <dbReference type="SAM" id="Phobius"/>
    </source>
</evidence>